<dbReference type="GO" id="GO:0003938">
    <property type="term" value="F:IMP dehydrogenase activity"/>
    <property type="evidence" value="ECO:0007669"/>
    <property type="project" value="InterPro"/>
</dbReference>
<evidence type="ECO:0000256" key="3">
    <source>
        <dbReference type="ARBA" id="ARBA00023002"/>
    </source>
</evidence>
<keyword evidence="9" id="KW-1185">Reference proteome</keyword>
<reference evidence="8" key="2">
    <citation type="submission" date="2025-08" db="UniProtKB">
        <authorList>
            <consortium name="Ensembl"/>
        </authorList>
    </citation>
    <scope>IDENTIFICATION</scope>
</reference>
<name>H2YEF3_CIOSA</name>
<keyword evidence="3" id="KW-0560">Oxidoreductase</keyword>
<dbReference type="GO" id="GO:0046872">
    <property type="term" value="F:metal ion binding"/>
    <property type="evidence" value="ECO:0007669"/>
    <property type="project" value="UniProtKB-KW"/>
</dbReference>
<evidence type="ECO:0000256" key="5">
    <source>
        <dbReference type="PROSITE-ProRule" id="PRU00703"/>
    </source>
</evidence>
<sequence>ISGETSYVPEDGLTAGQLLNHGDGLTYNDFLILPGFIDFSAAEVDLTSALTKKISLKTPLLSSPMDTVTESDMAIGMALMGGMGFVHYNCTPEIQAAEVRRVKKYEQGFIQNPVTLGPKASVKDVIEVKQMYGFSGIPITDNGLPTGKLIGLVSSRDFDFLTSEESNTLLEEVMTTRDKLITADTSVTLQEANNILSQSKKGKLPIVDADDRLVSLIARTDLKKNREFPLASKDERKQLLCGAAISTREEDKHRLELLVEAGVDAVILVGGWGGCCYTGGWKLFVFFVFHFLHSLESIIFQTHKSQYLFNLFPNALYLILIPVAFFQLTIMAVGRPQATAVYKVSEYARRFSVPVIADGGIQNVGHITKALALGASTVMMGSLLAATTESPGEYFYSDGIRLKKYRGMGSVDAMEGSKASQSRYFSEKDKIRVAQGVSGAVQDKGSVHTFLPYLIAGIQHGCQDIGSRSMPMLRSMMYSGELKFERRSSSAQIEGGVHGLHS</sequence>
<dbReference type="CDD" id="cd04601">
    <property type="entry name" value="CBS_pair_IMPDH"/>
    <property type="match status" value="1"/>
</dbReference>
<dbReference type="OMA" id="EYFREYN"/>
<dbReference type="PROSITE" id="PS51371">
    <property type="entry name" value="CBS"/>
    <property type="match status" value="2"/>
</dbReference>
<dbReference type="PANTHER" id="PTHR11911:SF111">
    <property type="entry name" value="INOSINE-5'-MONOPHOSPHATE DEHYDROGENASE"/>
    <property type="match status" value="1"/>
</dbReference>
<reference evidence="9" key="1">
    <citation type="submission" date="2003-08" db="EMBL/GenBank/DDBJ databases">
        <authorList>
            <person name="Birren B."/>
            <person name="Nusbaum C."/>
            <person name="Abebe A."/>
            <person name="Abouelleil A."/>
            <person name="Adekoya E."/>
            <person name="Ait-zahra M."/>
            <person name="Allen N."/>
            <person name="Allen T."/>
            <person name="An P."/>
            <person name="Anderson M."/>
            <person name="Anderson S."/>
            <person name="Arachchi H."/>
            <person name="Armbruster J."/>
            <person name="Bachantsang P."/>
            <person name="Baldwin J."/>
            <person name="Barry A."/>
            <person name="Bayul T."/>
            <person name="Blitshsteyn B."/>
            <person name="Bloom T."/>
            <person name="Blye J."/>
            <person name="Boguslavskiy L."/>
            <person name="Borowsky M."/>
            <person name="Boukhgalter B."/>
            <person name="Brunache A."/>
            <person name="Butler J."/>
            <person name="Calixte N."/>
            <person name="Calvo S."/>
            <person name="Camarata J."/>
            <person name="Campo K."/>
            <person name="Chang J."/>
            <person name="Cheshatsang Y."/>
            <person name="Citroen M."/>
            <person name="Collymore A."/>
            <person name="Considine T."/>
            <person name="Cook A."/>
            <person name="Cooke P."/>
            <person name="Corum B."/>
            <person name="Cuomo C."/>
            <person name="David R."/>
            <person name="Dawoe T."/>
            <person name="Degray S."/>
            <person name="Dodge S."/>
            <person name="Dooley K."/>
            <person name="Dorje P."/>
            <person name="Dorjee K."/>
            <person name="Dorris L."/>
            <person name="Duffey N."/>
            <person name="Dupes A."/>
            <person name="Elkins T."/>
            <person name="Engels R."/>
            <person name="Erickson J."/>
            <person name="Farina A."/>
            <person name="Faro S."/>
            <person name="Ferreira P."/>
            <person name="Fischer H."/>
            <person name="Fitzgerald M."/>
            <person name="Foley K."/>
            <person name="Gage D."/>
            <person name="Galagan J."/>
            <person name="Gearin G."/>
            <person name="Gnerre S."/>
            <person name="Gnirke A."/>
            <person name="Goyette A."/>
            <person name="Graham J."/>
            <person name="Grandbois E."/>
            <person name="Gyaltsen K."/>
            <person name="Hafez N."/>
            <person name="Hagopian D."/>
            <person name="Hagos B."/>
            <person name="Hall J."/>
            <person name="Hatcher B."/>
            <person name="Heller A."/>
            <person name="Higgins H."/>
            <person name="Honan T."/>
            <person name="Horn A."/>
            <person name="Houde N."/>
            <person name="Hughes L."/>
            <person name="Hulme W."/>
            <person name="Husby E."/>
            <person name="Iliev I."/>
            <person name="Jaffe D."/>
            <person name="Jones C."/>
            <person name="Kamal M."/>
            <person name="Kamat A."/>
            <person name="Kamvysselis M."/>
            <person name="Karlsson E."/>
            <person name="Kells C."/>
            <person name="Kieu A."/>
            <person name="Kisner P."/>
            <person name="Kodira C."/>
            <person name="Kulbokas E."/>
            <person name="Labutti K."/>
            <person name="Lama D."/>
            <person name="Landers T."/>
            <person name="Leger J."/>
            <person name="Levine S."/>
            <person name="Lewis D."/>
            <person name="Lewis T."/>
            <person name="Lindblad-toh K."/>
            <person name="Liu X."/>
            <person name="Lokyitsang T."/>
            <person name="Lokyitsang Y."/>
            <person name="Lucien O."/>
            <person name="Lui A."/>
            <person name="Ma L.J."/>
            <person name="Mabbitt R."/>
            <person name="Macdonald J."/>
            <person name="Maclean C."/>
            <person name="Major J."/>
            <person name="Manning J."/>
            <person name="Marabella R."/>
            <person name="Maru K."/>
            <person name="Matthews C."/>
            <person name="Mauceli E."/>
            <person name="Mccarthy M."/>
            <person name="Mcdonough S."/>
            <person name="Mcghee T."/>
            <person name="Meldrim J."/>
            <person name="Meneus L."/>
            <person name="Mesirov J."/>
            <person name="Mihalev A."/>
            <person name="Mihova T."/>
            <person name="Mikkelsen T."/>
            <person name="Mlenga V."/>
            <person name="Moru K."/>
            <person name="Mozes J."/>
            <person name="Mulrain L."/>
            <person name="Munson G."/>
            <person name="Naylor J."/>
            <person name="Newes C."/>
            <person name="Nguyen C."/>
            <person name="Nguyen N."/>
            <person name="Nguyen T."/>
            <person name="Nicol R."/>
            <person name="Nielsen C."/>
            <person name="Nizzari M."/>
            <person name="Norbu C."/>
            <person name="Norbu N."/>
            <person name="O'donnell P."/>
            <person name="Okoawo O."/>
            <person name="O'leary S."/>
            <person name="Omotosho B."/>
            <person name="O'neill K."/>
            <person name="Osman S."/>
            <person name="Parker S."/>
            <person name="Perrin D."/>
            <person name="Phunkhang P."/>
            <person name="Piqani B."/>
            <person name="Purcell S."/>
            <person name="Rachupka T."/>
            <person name="Ramasamy U."/>
            <person name="Rameau R."/>
            <person name="Ray V."/>
            <person name="Raymond C."/>
            <person name="Retta R."/>
            <person name="Richardson S."/>
            <person name="Rise C."/>
            <person name="Rodriguez J."/>
            <person name="Rogers J."/>
            <person name="Rogov P."/>
            <person name="Rutman M."/>
            <person name="Schupbach R."/>
            <person name="Seaman C."/>
            <person name="Settipalli S."/>
            <person name="Sharpe T."/>
            <person name="Sheridan J."/>
            <person name="Sherpa N."/>
            <person name="Shi J."/>
            <person name="Smirnov S."/>
            <person name="Smith C."/>
            <person name="Sougnez C."/>
            <person name="Spencer B."/>
            <person name="Stalker J."/>
            <person name="Stange-thomann N."/>
            <person name="Stavropoulos S."/>
            <person name="Stetson K."/>
            <person name="Stone C."/>
            <person name="Stone S."/>
            <person name="Stubbs M."/>
            <person name="Talamas J."/>
            <person name="Tchuinga P."/>
            <person name="Tenzing P."/>
            <person name="Tesfaye S."/>
            <person name="Theodore J."/>
            <person name="Thoulutsang Y."/>
            <person name="Topham K."/>
            <person name="Towey S."/>
            <person name="Tsamla T."/>
            <person name="Tsomo N."/>
            <person name="Vallee D."/>
            <person name="Vassiliev H."/>
            <person name="Venkataraman V."/>
            <person name="Vinson J."/>
            <person name="Vo A."/>
            <person name="Wade C."/>
            <person name="Wang S."/>
            <person name="Wangchuk T."/>
            <person name="Wangdi T."/>
            <person name="Whittaker C."/>
            <person name="Wilkinson J."/>
            <person name="Wu Y."/>
            <person name="Wyman D."/>
            <person name="Yadav S."/>
            <person name="Yang S."/>
            <person name="Yang X."/>
            <person name="Yeager S."/>
            <person name="Yee E."/>
            <person name="Young G."/>
            <person name="Zainoun J."/>
            <person name="Zembeck L."/>
            <person name="Zimmer A."/>
            <person name="Zody M."/>
            <person name="Lander E."/>
        </authorList>
    </citation>
    <scope>NUCLEOTIDE SEQUENCE [LARGE SCALE GENOMIC DNA]</scope>
</reference>
<dbReference type="InterPro" id="IPR046342">
    <property type="entry name" value="CBS_dom_sf"/>
</dbReference>
<keyword evidence="2" id="KW-0479">Metal-binding</keyword>
<dbReference type="InterPro" id="IPR013785">
    <property type="entry name" value="Aldolase_TIM"/>
</dbReference>
<dbReference type="InterPro" id="IPR005990">
    <property type="entry name" value="IMP_DH"/>
</dbReference>
<accession>H2YEF3</accession>
<keyword evidence="6" id="KW-0812">Transmembrane</keyword>
<protein>
    <recommendedName>
        <fullName evidence="7">CBS domain-containing protein</fullName>
    </recommendedName>
</protein>
<organism evidence="8 9">
    <name type="scientific">Ciona savignyi</name>
    <name type="common">Pacific transparent sea squirt</name>
    <dbReference type="NCBI Taxonomy" id="51511"/>
    <lineage>
        <taxon>Eukaryota</taxon>
        <taxon>Metazoa</taxon>
        <taxon>Chordata</taxon>
        <taxon>Tunicata</taxon>
        <taxon>Ascidiacea</taxon>
        <taxon>Phlebobranchia</taxon>
        <taxon>Cionidae</taxon>
        <taxon>Ciona</taxon>
    </lineage>
</organism>
<feature type="transmembrane region" description="Helical" evidence="6">
    <location>
        <begin position="315"/>
        <end position="333"/>
    </location>
</feature>
<feature type="domain" description="CBS" evidence="7">
    <location>
        <begin position="109"/>
        <end position="169"/>
    </location>
</feature>
<evidence type="ECO:0000256" key="4">
    <source>
        <dbReference type="ARBA" id="ARBA00023122"/>
    </source>
</evidence>
<dbReference type="InterPro" id="IPR001093">
    <property type="entry name" value="IMP_DH_GMPRt"/>
</dbReference>
<dbReference type="Pfam" id="PF00571">
    <property type="entry name" value="CBS"/>
    <property type="match status" value="2"/>
</dbReference>
<keyword evidence="4 5" id="KW-0129">CBS domain</keyword>
<dbReference type="GO" id="GO:0006183">
    <property type="term" value="P:GTP biosynthetic process"/>
    <property type="evidence" value="ECO:0007669"/>
    <property type="project" value="TreeGrafter"/>
</dbReference>
<keyword evidence="6" id="KW-1133">Transmembrane helix</keyword>
<dbReference type="Proteomes" id="UP000007875">
    <property type="component" value="Unassembled WGS sequence"/>
</dbReference>
<evidence type="ECO:0000256" key="1">
    <source>
        <dbReference type="ARBA" id="ARBA00005502"/>
    </source>
</evidence>
<dbReference type="Pfam" id="PF00478">
    <property type="entry name" value="IMPDH"/>
    <property type="match status" value="2"/>
</dbReference>
<dbReference type="InterPro" id="IPR000644">
    <property type="entry name" value="CBS_dom"/>
</dbReference>
<proteinExistence type="inferred from homology"/>
<dbReference type="PIRSF" id="PIRSF000130">
    <property type="entry name" value="IMPDH"/>
    <property type="match status" value="1"/>
</dbReference>
<dbReference type="GO" id="GO:0005737">
    <property type="term" value="C:cytoplasm"/>
    <property type="evidence" value="ECO:0007669"/>
    <property type="project" value="TreeGrafter"/>
</dbReference>
<dbReference type="Ensembl" id="ENSCSAVT00000003757.1">
    <property type="protein sequence ID" value="ENSCSAVP00000003701.1"/>
    <property type="gene ID" value="ENSCSAVG00000002193.1"/>
</dbReference>
<evidence type="ECO:0000313" key="9">
    <source>
        <dbReference type="Proteomes" id="UP000007875"/>
    </source>
</evidence>
<dbReference type="Gene3D" id="3.20.20.70">
    <property type="entry name" value="Aldolase class I"/>
    <property type="match status" value="2"/>
</dbReference>
<dbReference type="AlphaFoldDB" id="H2YEF3"/>
<dbReference type="PANTHER" id="PTHR11911">
    <property type="entry name" value="INOSINE-5-MONOPHOSPHATE DEHYDROGENASE RELATED"/>
    <property type="match status" value="1"/>
</dbReference>
<dbReference type="SMART" id="SM00116">
    <property type="entry name" value="CBS"/>
    <property type="match status" value="2"/>
</dbReference>
<dbReference type="SMART" id="SM01240">
    <property type="entry name" value="IMPDH"/>
    <property type="match status" value="1"/>
</dbReference>
<dbReference type="SUPFAM" id="SSF51412">
    <property type="entry name" value="Inosine monophosphate dehydrogenase (IMPDH)"/>
    <property type="match status" value="1"/>
</dbReference>
<comment type="similarity">
    <text evidence="1">Belongs to the IMPDH/GMPR family.</text>
</comment>
<evidence type="ECO:0000256" key="2">
    <source>
        <dbReference type="ARBA" id="ARBA00022723"/>
    </source>
</evidence>
<keyword evidence="6" id="KW-0472">Membrane</keyword>
<evidence type="ECO:0000313" key="8">
    <source>
        <dbReference type="Ensembl" id="ENSCSAVP00000003701.1"/>
    </source>
</evidence>
<evidence type="ECO:0000259" key="7">
    <source>
        <dbReference type="PROSITE" id="PS51371"/>
    </source>
</evidence>
<dbReference type="SUPFAM" id="SSF54631">
    <property type="entry name" value="CBS-domain pair"/>
    <property type="match status" value="1"/>
</dbReference>
<dbReference type="CDD" id="cd00381">
    <property type="entry name" value="IMPDH"/>
    <property type="match status" value="1"/>
</dbReference>
<reference evidence="8" key="3">
    <citation type="submission" date="2025-09" db="UniProtKB">
        <authorList>
            <consortium name="Ensembl"/>
        </authorList>
    </citation>
    <scope>IDENTIFICATION</scope>
</reference>
<feature type="domain" description="CBS" evidence="7">
    <location>
        <begin position="174"/>
        <end position="232"/>
    </location>
</feature>
<dbReference type="GeneTree" id="ENSGT00940000170207"/>
<dbReference type="UniPathway" id="UPA00601">
    <property type="reaction ID" value="UER00295"/>
</dbReference>
<evidence type="ECO:0000256" key="6">
    <source>
        <dbReference type="SAM" id="Phobius"/>
    </source>
</evidence>